<dbReference type="EMBL" id="BAWF01000006">
    <property type="protein sequence ID" value="GAF43139.1"/>
    <property type="molecule type" value="Genomic_DNA"/>
</dbReference>
<dbReference type="AlphaFoldDB" id="X0PL27"/>
<keyword evidence="2" id="KW-1185">Reference proteome</keyword>
<gene>
    <name evidence="1" type="ORF">RW1_006_00310</name>
</gene>
<dbReference type="OrthoDB" id="4562844at2"/>
<sequence>MDSYEEALLDFALRWSGYGGGEDFIFTEFGIPPTTFYQRVLDLVEKRFATLLDTPTREHLRRHCVAKLDCPPMMA</sequence>
<protein>
    <recommendedName>
        <fullName evidence="3">DUF3263 domain-containing protein</fullName>
    </recommendedName>
</protein>
<dbReference type="InterPro" id="IPR021678">
    <property type="entry name" value="DUF3263"/>
</dbReference>
<evidence type="ECO:0008006" key="3">
    <source>
        <dbReference type="Google" id="ProtNLM"/>
    </source>
</evidence>
<dbReference type="Pfam" id="PF11662">
    <property type="entry name" value="DUF3263"/>
    <property type="match status" value="1"/>
</dbReference>
<proteinExistence type="predicted"/>
<evidence type="ECO:0000313" key="2">
    <source>
        <dbReference type="Proteomes" id="UP000019491"/>
    </source>
</evidence>
<accession>X0PL27</accession>
<evidence type="ECO:0000313" key="1">
    <source>
        <dbReference type="EMBL" id="GAF43139.1"/>
    </source>
</evidence>
<reference evidence="1 2" key="1">
    <citation type="submission" date="2014-02" db="EMBL/GenBank/DDBJ databases">
        <title>Whole genome shotgun sequence of Rhodococcus wratislaviensis NBRC 100605.</title>
        <authorList>
            <person name="Hosoyama A."/>
            <person name="Tsuchikane K."/>
            <person name="Yoshida I."/>
            <person name="Ohji S."/>
            <person name="Ichikawa N."/>
            <person name="Yamazoe A."/>
            <person name="Fujita N."/>
        </authorList>
    </citation>
    <scope>NUCLEOTIDE SEQUENCE [LARGE SCALE GENOMIC DNA]</scope>
    <source>
        <strain evidence="1 2">NBRC 100605</strain>
    </source>
</reference>
<dbReference type="Proteomes" id="UP000019491">
    <property type="component" value="Unassembled WGS sequence"/>
</dbReference>
<comment type="caution">
    <text evidence="1">The sequence shown here is derived from an EMBL/GenBank/DDBJ whole genome shotgun (WGS) entry which is preliminary data.</text>
</comment>
<organism evidence="1 2">
    <name type="scientific">Rhodococcus wratislaviensis NBRC 100605</name>
    <dbReference type="NCBI Taxonomy" id="1219028"/>
    <lineage>
        <taxon>Bacteria</taxon>
        <taxon>Bacillati</taxon>
        <taxon>Actinomycetota</taxon>
        <taxon>Actinomycetes</taxon>
        <taxon>Mycobacteriales</taxon>
        <taxon>Nocardiaceae</taxon>
        <taxon>Rhodococcus</taxon>
    </lineage>
</organism>
<name>X0PL27_RHOWR</name>